<comment type="function">
    <text evidence="2">Serine/threonine protein kinase which activates checkpoint signaling upon genotoxic stresses such as ionizing radiation (IR), ultraviolet light (UV), or DNA replication stalling, thereby acting as a DNA damage sensor. Recognizes the substrate consensus sequence [ST]-Q. Phosphorylates histone H2A to form H2AS128ph (gamma-H2A) at sites of DNA damage, involved in the regulation of DNA damage response mechanism. Required for the control of telomere length and genome stability.</text>
</comment>
<gene>
    <name evidence="5" type="ORF">BDK51DRAFT_44674</name>
</gene>
<dbReference type="SUPFAM" id="SSF48371">
    <property type="entry name" value="ARM repeat"/>
    <property type="match status" value="1"/>
</dbReference>
<keyword evidence="6" id="KW-1185">Reference proteome</keyword>
<evidence type="ECO:0000313" key="6">
    <source>
        <dbReference type="Proteomes" id="UP000269721"/>
    </source>
</evidence>
<dbReference type="AlphaFoldDB" id="A0A4P9W6U4"/>
<dbReference type="EMBL" id="KZ997188">
    <property type="protein sequence ID" value="RKO87742.1"/>
    <property type="molecule type" value="Genomic_DNA"/>
</dbReference>
<dbReference type="SMART" id="SM01342">
    <property type="entry name" value="TAN"/>
    <property type="match status" value="1"/>
</dbReference>
<evidence type="ECO:0000256" key="2">
    <source>
        <dbReference type="ARBA" id="ARBA00025079"/>
    </source>
</evidence>
<evidence type="ECO:0000259" key="4">
    <source>
        <dbReference type="SMART" id="SM01342"/>
    </source>
</evidence>
<dbReference type="InterPro" id="IPR016024">
    <property type="entry name" value="ARM-type_fold"/>
</dbReference>
<organism evidence="5 6">
    <name type="scientific">Blyttiomyces helicus</name>
    <dbReference type="NCBI Taxonomy" id="388810"/>
    <lineage>
        <taxon>Eukaryota</taxon>
        <taxon>Fungi</taxon>
        <taxon>Fungi incertae sedis</taxon>
        <taxon>Chytridiomycota</taxon>
        <taxon>Chytridiomycota incertae sedis</taxon>
        <taxon>Chytridiomycetes</taxon>
        <taxon>Chytridiomycetes incertae sedis</taxon>
        <taxon>Blyttiomyces</taxon>
    </lineage>
</organism>
<feature type="compositionally biased region" description="Basic and acidic residues" evidence="3">
    <location>
        <begin position="954"/>
        <end position="965"/>
    </location>
</feature>
<name>A0A4P9W6U4_9FUNG</name>
<sequence length="1275" mass="139581">MILDRALTQALESLDGRKPKEVLTTYVYDLHSGPFQDRATSLESLKQSLSDPNVVSQLDPEAWKIILEKFCSMLVQEKDAFLTKTEGGKAVSDAIRLKAAAALSRLGQEFRWVCELGQAKLEAAWLKPVLQHILGFLPHRSGLFEPFAVPYTRILAQLLSHRAYRERLPQTGWEAVMALCTRAVMGVEGGGEEEAVAMDVDSDTPAIPKRLARKTTPASPEIVQLARVFSLLIIGSPRDLAPMAPSILDQLSTFFRRYSGETPCHAPLLAATNHILYESSHNCVETVFAFLMATVPYLLPLWEGRTLTLRAQLLYILRFYIRSYAPESPAWNDAAEISWERCVAQLFDFIQRDVGSRFGVGVISNVECFISSVAPVPKEDDASSAPTLLPLYNVYLSRFEDSLDKDYLPWIFSELGADVCFHVLQIDDRRGNCEKDDVVDDSLRSQLDARKRPASRAVDAPRKRPKRGDVLADIRRTLLSGSSIRDEKQGQLQILAFLIERHAHALAPHRRRTLVGILVELLAVQDEELQRWVFVCFAALERSRDPSGESDDEDRALSDLLWGTALRRSALNGSGKDAAFHLLSSIAARRLHSGRSLAAAAPEVWKLAKAEVSQATRGAIGFIGRYIGVCDRLPSSDAPEIPCQALADWVSPCLGGRAFAARLKEDSLPDPKAIGACLAVIAGADPIVASAVAEWRQAAPRLSSHPTDLRCKEESISEWRFQQATALYQTLLNGDLAKISMGTGPRSAPAPLPPGAAFASRNRVSDVIAVLVAQMQAAVDAGELSSAASPSCTSASRSAGVPSDQAPLTFAAQTHTLVSTCFALRLIADSDPSSRRSIDRSPLPTLLTTLLKRVEAGLARARGESRGFICALEALVSLLAHLVERSGGEVIRLDPRVEPESENPPAPFPFADAPLWPLPASECTLLLSSLLPFTDASLNGTDAPSHLPSATPDTPHRPRGSDVPRKSTTSEFDDGFSAPGAAAGRAKSSIPLSSAASLQLDYFGSDPATGSGFSSVAERRRLLAIRAVRLLYALLWGESRSLAPDENRAEIEDFFISAVALEDEDFLPVSMEVAEWMVDASMLLLPDQYATLFQHTTDLLHSNDKNQWIVLFVVRTLSALLDGLLLPQNQGDRSIDDLVANFLRYFVKRLRIARVPWRVCFEFGHFLVRYLKAEPSQVCFAVERGGMLDIGAGLILYSGLPYIFLSATQAYFQTILPDGDDPPFSIALALLTHREMSVRLLMGRSLPSMFRIFLPLRTNSASVGASARLPGRSRL</sequence>
<evidence type="ECO:0000256" key="1">
    <source>
        <dbReference type="ARBA" id="ARBA00011370"/>
    </source>
</evidence>
<dbReference type="GO" id="GO:0004674">
    <property type="term" value="F:protein serine/threonine kinase activity"/>
    <property type="evidence" value="ECO:0007669"/>
    <property type="project" value="InterPro"/>
</dbReference>
<dbReference type="InterPro" id="IPR021668">
    <property type="entry name" value="TAN"/>
</dbReference>
<evidence type="ECO:0000256" key="3">
    <source>
        <dbReference type="SAM" id="MobiDB-lite"/>
    </source>
</evidence>
<feature type="domain" description="Telomere-length maintenance and DNA damage repair" evidence="4">
    <location>
        <begin position="20"/>
        <end position="175"/>
    </location>
</feature>
<dbReference type="OrthoDB" id="2161437at2759"/>
<dbReference type="Pfam" id="PF11640">
    <property type="entry name" value="TAN"/>
    <property type="match status" value="1"/>
</dbReference>
<reference evidence="6" key="1">
    <citation type="journal article" date="2018" name="Nat. Microbiol.">
        <title>Leveraging single-cell genomics to expand the fungal tree of life.</title>
        <authorList>
            <person name="Ahrendt S.R."/>
            <person name="Quandt C.A."/>
            <person name="Ciobanu D."/>
            <person name="Clum A."/>
            <person name="Salamov A."/>
            <person name="Andreopoulos B."/>
            <person name="Cheng J.F."/>
            <person name="Woyke T."/>
            <person name="Pelin A."/>
            <person name="Henrissat B."/>
            <person name="Reynolds N.K."/>
            <person name="Benny G.L."/>
            <person name="Smith M.E."/>
            <person name="James T.Y."/>
            <person name="Grigoriev I.V."/>
        </authorList>
    </citation>
    <scope>NUCLEOTIDE SEQUENCE [LARGE SCALE GENOMIC DNA]</scope>
</reference>
<dbReference type="Proteomes" id="UP000269721">
    <property type="component" value="Unassembled WGS sequence"/>
</dbReference>
<protein>
    <recommendedName>
        <fullName evidence="4">Telomere-length maintenance and DNA damage repair domain-containing protein</fullName>
    </recommendedName>
</protein>
<proteinExistence type="predicted"/>
<feature type="region of interest" description="Disordered" evidence="3">
    <location>
        <begin position="941"/>
        <end position="980"/>
    </location>
</feature>
<comment type="subunit">
    <text evidence="1">Associates with DNA double-strand breaks.</text>
</comment>
<evidence type="ECO:0000313" key="5">
    <source>
        <dbReference type="EMBL" id="RKO87742.1"/>
    </source>
</evidence>
<accession>A0A4P9W6U4</accession>